<evidence type="ECO:0000256" key="8">
    <source>
        <dbReference type="ARBA" id="ARBA00045912"/>
    </source>
</evidence>
<feature type="transmembrane region" description="Helical" evidence="9">
    <location>
        <begin position="445"/>
        <end position="471"/>
    </location>
</feature>
<dbReference type="GO" id="GO:0005789">
    <property type="term" value="C:endoplasmic reticulum membrane"/>
    <property type="evidence" value="ECO:0007669"/>
    <property type="project" value="UniProtKB-SubCell"/>
</dbReference>
<name>A0A8S1F3A4_9PELO</name>
<dbReference type="Proteomes" id="UP000494206">
    <property type="component" value="Unassembled WGS sequence"/>
</dbReference>
<evidence type="ECO:0000313" key="11">
    <source>
        <dbReference type="Proteomes" id="UP000494206"/>
    </source>
</evidence>
<feature type="transmembrane region" description="Helical" evidence="9">
    <location>
        <begin position="477"/>
        <end position="496"/>
    </location>
</feature>
<evidence type="ECO:0000256" key="6">
    <source>
        <dbReference type="ARBA" id="ARBA00022989"/>
    </source>
</evidence>
<feature type="transmembrane region" description="Helical" evidence="9">
    <location>
        <begin position="315"/>
        <end position="333"/>
    </location>
</feature>
<feature type="transmembrane region" description="Helical" evidence="9">
    <location>
        <begin position="415"/>
        <end position="433"/>
    </location>
</feature>
<gene>
    <name evidence="10" type="ORF">CBOVIS_LOCUS8277</name>
</gene>
<keyword evidence="6 9" id="KW-1133">Transmembrane helix</keyword>
<dbReference type="AlphaFoldDB" id="A0A8S1F3A4"/>
<feature type="transmembrane region" description="Helical" evidence="9">
    <location>
        <begin position="37"/>
        <end position="55"/>
    </location>
</feature>
<keyword evidence="7 9" id="KW-0472">Membrane</keyword>
<comment type="similarity">
    <text evidence="3 9">Belongs to the RFT1 family.</text>
</comment>
<keyword evidence="11" id="KW-1185">Reference proteome</keyword>
<evidence type="ECO:0000313" key="10">
    <source>
        <dbReference type="EMBL" id="CAB3406166.1"/>
    </source>
</evidence>
<evidence type="ECO:0000256" key="3">
    <source>
        <dbReference type="ARBA" id="ARBA00010288"/>
    </source>
</evidence>
<evidence type="ECO:0000256" key="7">
    <source>
        <dbReference type="ARBA" id="ARBA00023136"/>
    </source>
</evidence>
<feature type="transmembrane region" description="Helical" evidence="9">
    <location>
        <begin position="12"/>
        <end position="31"/>
    </location>
</feature>
<dbReference type="OrthoDB" id="9979195at2759"/>
<organism evidence="10 11">
    <name type="scientific">Caenorhabditis bovis</name>
    <dbReference type="NCBI Taxonomy" id="2654633"/>
    <lineage>
        <taxon>Eukaryota</taxon>
        <taxon>Metazoa</taxon>
        <taxon>Ecdysozoa</taxon>
        <taxon>Nematoda</taxon>
        <taxon>Chromadorea</taxon>
        <taxon>Rhabditida</taxon>
        <taxon>Rhabditina</taxon>
        <taxon>Rhabditomorpha</taxon>
        <taxon>Rhabditoidea</taxon>
        <taxon>Rhabditidae</taxon>
        <taxon>Peloderinae</taxon>
        <taxon>Caenorhabditis</taxon>
    </lineage>
</organism>
<reference evidence="10 11" key="1">
    <citation type="submission" date="2020-04" db="EMBL/GenBank/DDBJ databases">
        <authorList>
            <person name="Laetsch R D."/>
            <person name="Stevens L."/>
            <person name="Kumar S."/>
            <person name="Blaxter L. M."/>
        </authorList>
    </citation>
    <scope>NUCLEOTIDE SEQUENCE [LARGE SCALE GENOMIC DNA]</scope>
</reference>
<evidence type="ECO:0000256" key="1">
    <source>
        <dbReference type="ARBA" id="ARBA00004477"/>
    </source>
</evidence>
<protein>
    <recommendedName>
        <fullName evidence="9">Protein RFT1 homolog</fullName>
    </recommendedName>
</protein>
<comment type="pathway">
    <text evidence="2">Protein modification; protein glycosylation.</text>
</comment>
<dbReference type="PANTHER" id="PTHR13117">
    <property type="entry name" value="ENDOPLASMIC RETICULUM MULTISPAN TRANSMEMBRANE PROTEIN-RELATED"/>
    <property type="match status" value="1"/>
</dbReference>
<dbReference type="PANTHER" id="PTHR13117:SF5">
    <property type="entry name" value="PROTEIN RFT1 HOMOLOG"/>
    <property type="match status" value="1"/>
</dbReference>
<comment type="function">
    <text evidence="8 9">Intramembrane glycolipid transporter that operates in the biosynthetic pathway of dolichol-linked oligosaccharides, the glycan precursors employed in protein asparagine (N)-glycosylation. The sequential addition of sugars to dolichol pyrophosphate produces dolichol-linked oligosaccharides containing fourteen sugars, including two GlcNAcs, nine mannoses and three glucoses. Once assembled, the oligosaccharide is transferred from the lipid to nascent proteins by oligosaccharyltransferases. The assembly of dolichol-linked oligosaccharides begins on the cytosolic side of the endoplasmic reticulum membrane and finishes in its lumen. RFT1 could mediate the translocation of the cytosolically oriented intermediate DolPP-GlcNAc2Man5, produced by ALG11, into the ER lumen where dolichol-linked oligosaccharides assembly continues. However, the intramembrane lipid transporter activity could not be confirmed in vitro.</text>
</comment>
<keyword evidence="5" id="KW-0256">Endoplasmic reticulum</keyword>
<sequence>MSSLVKSFGYNVSGQLFARIISFAINMYLLRVINNDVIGLVNVRLNLMYSTILFLTREPMRKANIDRDSVPQFVNILWLSPIIATILSVICLAIWSIFSTTSENVSLFVLLSFPLSSIIEAFAEPFATISLRYSLGRHFAIGQGVLICMKRIFVFAALFILPNVYHLDLFAYAQYFGSIVYLIFHVSAFLIYMKGESYPELEKFQGFRSLLPDPSQGVDTESVKAVSTMFSHSILKQFIAEGSAYVMTFTELLSLKQQAVYDAVERIGSLVARAILAPLEENGFAYFSNAIHKQSTVFNKSTKEHDELIKTLSNILHIAGVIGFVACAFGVPYSPTAIYLYGGDLLYSNGGSVLLSLYSIYLFIMAVNGITECFAMASMNNREVLTHGSFLLLTALGQLFLNFVLCYYFNSPGFIIANIVTMMIRIGYSWRHISNYLGPRTPSFFTILPTFDTITFIFASFFATSFSYLIFGTTPGLSYLFSHLAIGAVLFSLLAMNIAQHDPVFANIVNSYLKPHNV</sequence>
<comment type="caution">
    <text evidence="10">The sequence shown here is derived from an EMBL/GenBank/DDBJ whole genome shotgun (WGS) entry which is preliminary data.</text>
</comment>
<dbReference type="GO" id="GO:0006488">
    <property type="term" value="P:dolichol-linked oligosaccharide biosynthetic process"/>
    <property type="evidence" value="ECO:0007669"/>
    <property type="project" value="InterPro"/>
</dbReference>
<feature type="transmembrane region" description="Helical" evidence="9">
    <location>
        <begin position="76"/>
        <end position="98"/>
    </location>
</feature>
<evidence type="ECO:0000256" key="4">
    <source>
        <dbReference type="ARBA" id="ARBA00022692"/>
    </source>
</evidence>
<proteinExistence type="inferred from homology"/>
<dbReference type="EMBL" id="CADEPM010000005">
    <property type="protein sequence ID" value="CAB3406166.1"/>
    <property type="molecule type" value="Genomic_DNA"/>
</dbReference>
<feature type="transmembrane region" description="Helical" evidence="9">
    <location>
        <begin position="172"/>
        <end position="193"/>
    </location>
</feature>
<feature type="transmembrane region" description="Helical" evidence="9">
    <location>
        <begin position="353"/>
        <end position="377"/>
    </location>
</feature>
<feature type="transmembrane region" description="Helical" evidence="9">
    <location>
        <begin position="104"/>
        <end position="127"/>
    </location>
</feature>
<evidence type="ECO:0000256" key="2">
    <source>
        <dbReference type="ARBA" id="ARBA00004922"/>
    </source>
</evidence>
<feature type="transmembrane region" description="Helical" evidence="9">
    <location>
        <begin position="389"/>
        <end position="409"/>
    </location>
</feature>
<dbReference type="GO" id="GO:0034203">
    <property type="term" value="P:glycolipid translocation"/>
    <property type="evidence" value="ECO:0007669"/>
    <property type="project" value="TreeGrafter"/>
</dbReference>
<comment type="subcellular location">
    <subcellularLocation>
        <location evidence="1 9">Endoplasmic reticulum membrane</location>
        <topology evidence="1 9">Multi-pass membrane protein</topology>
    </subcellularLocation>
</comment>
<evidence type="ECO:0000256" key="9">
    <source>
        <dbReference type="RuleBase" id="RU365067"/>
    </source>
</evidence>
<evidence type="ECO:0000256" key="5">
    <source>
        <dbReference type="ARBA" id="ARBA00022824"/>
    </source>
</evidence>
<feature type="transmembrane region" description="Helical" evidence="9">
    <location>
        <begin position="139"/>
        <end position="160"/>
    </location>
</feature>
<dbReference type="Pfam" id="PF04506">
    <property type="entry name" value="Rft-1"/>
    <property type="match status" value="1"/>
</dbReference>
<dbReference type="InterPro" id="IPR007594">
    <property type="entry name" value="RFT1"/>
</dbReference>
<keyword evidence="4 9" id="KW-0812">Transmembrane</keyword>
<accession>A0A8S1F3A4</accession>